<dbReference type="GO" id="GO:0016491">
    <property type="term" value="F:oxidoreductase activity"/>
    <property type="evidence" value="ECO:0007669"/>
    <property type="project" value="UniProtKB-KW"/>
</dbReference>
<proteinExistence type="predicted"/>
<reference evidence="6 7" key="1">
    <citation type="journal article" date="2023" name="G3 (Bethesda)">
        <title>A haplotype-resolved chromosome-scale genome for Quercus rubra L. provides insights into the genetics of adaptive traits for red oak species.</title>
        <authorList>
            <person name="Kapoor B."/>
            <person name="Jenkins J."/>
            <person name="Schmutz J."/>
            <person name="Zhebentyayeva T."/>
            <person name="Kuelheim C."/>
            <person name="Coggeshall M."/>
            <person name="Heim C."/>
            <person name="Lasky J.R."/>
            <person name="Leites L."/>
            <person name="Islam-Faridi N."/>
            <person name="Romero-Severson J."/>
            <person name="DeLeo V.L."/>
            <person name="Lucas S.M."/>
            <person name="Lazic D."/>
            <person name="Gailing O."/>
            <person name="Carlson J."/>
            <person name="Staton M."/>
        </authorList>
    </citation>
    <scope>NUCLEOTIDE SEQUENCE [LARGE SCALE GENOMIC DNA]</scope>
    <source>
        <strain evidence="6">Pseudo-F2</strain>
    </source>
</reference>
<name>A0AAN7EKU0_QUERU</name>
<evidence type="ECO:0000256" key="4">
    <source>
        <dbReference type="SAM" id="Phobius"/>
    </source>
</evidence>
<feature type="domain" description="FAD dependent oxidoreductase" evidence="5">
    <location>
        <begin position="76"/>
        <end position="478"/>
    </location>
</feature>
<dbReference type="Pfam" id="PF01266">
    <property type="entry name" value="DAO"/>
    <property type="match status" value="1"/>
</dbReference>
<keyword evidence="7" id="KW-1185">Reference proteome</keyword>
<evidence type="ECO:0000313" key="6">
    <source>
        <dbReference type="EMBL" id="KAK4573533.1"/>
    </source>
</evidence>
<evidence type="ECO:0000256" key="1">
    <source>
        <dbReference type="ARBA" id="ARBA00023002"/>
    </source>
</evidence>
<dbReference type="InterPro" id="IPR036188">
    <property type="entry name" value="FAD/NAD-bd_sf"/>
</dbReference>
<feature type="transmembrane region" description="Helical" evidence="4">
    <location>
        <begin position="74"/>
        <end position="93"/>
    </location>
</feature>
<dbReference type="Gene3D" id="3.50.50.60">
    <property type="entry name" value="FAD/NAD(P)-binding domain"/>
    <property type="match status" value="1"/>
</dbReference>
<keyword evidence="4" id="KW-0472">Membrane</keyword>
<comment type="function">
    <text evidence="3">Required for the assembly of the mitochondrial membrane respiratory chain NADH dehydrogenase (Complex I). Involved in mid-late stages of complex I assembly.</text>
</comment>
<evidence type="ECO:0000256" key="2">
    <source>
        <dbReference type="ARBA" id="ARBA00039785"/>
    </source>
</evidence>
<dbReference type="AlphaFoldDB" id="A0AAN7EKU0"/>
<sequence length="498" mass="55072">MAYSASAIFYFSNPNPNPISPKNGVVSSSNKLFGTKNSFILGSKLVSKTARITTRPEPVTLSESYPISAESRSFYVVIVGAGIIGLTIARQFLIGSDLFCRGGRQGCPLFRCYWRRKHLYMEIPKMHYLSLLKGYIWMVHKTPGSDTWELAMRSRKLWEMLAESICDQGLNPLEVLGWKKTGSLLVGRTPEELDIWLRAECLCSSDLLSEEPELMVGEDSGAAFLPDDCQLDAHCTVAFIEKANRHFASEGRYAEYYNDPVTCLLRFFIWKQLGVEGVQTTKSTLYGKAIVVAAGSWSGSLMHDLLRDSNIQLDVPIKPRKGHLLVLENFKSLQLNHGLMEVGYVDHQTGTQFPTISASEPYDDRQALSVSMTATLDAMGNLVLGSSRQFVGFNSEVDESITNHIWKRVGEFFPKLQDFPLSCFSKSRKVRIGLRPYMLDGKPVIGPVPGLSNVFLATGHEGGGLSMALGTAEMVADMVLGNPGTIDHAPFVVQGRCC</sequence>
<evidence type="ECO:0000313" key="7">
    <source>
        <dbReference type="Proteomes" id="UP001324115"/>
    </source>
</evidence>
<keyword evidence="1" id="KW-0560">Oxidoreductase</keyword>
<dbReference type="SUPFAM" id="SSF51905">
    <property type="entry name" value="FAD/NAD(P)-binding domain"/>
    <property type="match status" value="1"/>
</dbReference>
<comment type="caution">
    <text evidence="6">The sequence shown here is derived from an EMBL/GenBank/DDBJ whole genome shotgun (WGS) entry which is preliminary data.</text>
</comment>
<accession>A0AAN7EKU0</accession>
<dbReference type="PANTHER" id="PTHR13847">
    <property type="entry name" value="SARCOSINE DEHYDROGENASE-RELATED"/>
    <property type="match status" value="1"/>
</dbReference>
<dbReference type="PANTHER" id="PTHR13847:SF287">
    <property type="entry name" value="FAD-DEPENDENT OXIDOREDUCTASE DOMAIN-CONTAINING PROTEIN 1"/>
    <property type="match status" value="1"/>
</dbReference>
<dbReference type="Gene3D" id="3.30.9.10">
    <property type="entry name" value="D-Amino Acid Oxidase, subunit A, domain 2"/>
    <property type="match status" value="1"/>
</dbReference>
<keyword evidence="4" id="KW-1133">Transmembrane helix</keyword>
<evidence type="ECO:0000259" key="5">
    <source>
        <dbReference type="Pfam" id="PF01266"/>
    </source>
</evidence>
<keyword evidence="4" id="KW-0812">Transmembrane</keyword>
<organism evidence="6 7">
    <name type="scientific">Quercus rubra</name>
    <name type="common">Northern red oak</name>
    <name type="synonym">Quercus borealis</name>
    <dbReference type="NCBI Taxonomy" id="3512"/>
    <lineage>
        <taxon>Eukaryota</taxon>
        <taxon>Viridiplantae</taxon>
        <taxon>Streptophyta</taxon>
        <taxon>Embryophyta</taxon>
        <taxon>Tracheophyta</taxon>
        <taxon>Spermatophyta</taxon>
        <taxon>Magnoliopsida</taxon>
        <taxon>eudicotyledons</taxon>
        <taxon>Gunneridae</taxon>
        <taxon>Pentapetalae</taxon>
        <taxon>rosids</taxon>
        <taxon>fabids</taxon>
        <taxon>Fagales</taxon>
        <taxon>Fagaceae</taxon>
        <taxon>Quercus</taxon>
    </lineage>
</organism>
<dbReference type="Proteomes" id="UP001324115">
    <property type="component" value="Unassembled WGS sequence"/>
</dbReference>
<evidence type="ECO:0000256" key="3">
    <source>
        <dbReference type="ARBA" id="ARBA00046185"/>
    </source>
</evidence>
<protein>
    <recommendedName>
        <fullName evidence="2">FAD-dependent oxidoreductase domain-containing protein 1</fullName>
    </recommendedName>
</protein>
<dbReference type="EMBL" id="JAXUIC010000009">
    <property type="protein sequence ID" value="KAK4573533.1"/>
    <property type="molecule type" value="Genomic_DNA"/>
</dbReference>
<gene>
    <name evidence="6" type="ORF">RGQ29_031475</name>
</gene>
<dbReference type="InterPro" id="IPR006076">
    <property type="entry name" value="FAD-dep_OxRdtase"/>
</dbReference>
<dbReference type="GO" id="GO:0005737">
    <property type="term" value="C:cytoplasm"/>
    <property type="evidence" value="ECO:0007669"/>
    <property type="project" value="TreeGrafter"/>
</dbReference>